<keyword evidence="1" id="KW-0378">Hydrolase</keyword>
<feature type="non-terminal residue" evidence="1">
    <location>
        <position position="182"/>
    </location>
</feature>
<dbReference type="Gene3D" id="3.40.50.1000">
    <property type="entry name" value="HAD superfamily/HAD-like"/>
    <property type="match status" value="1"/>
</dbReference>
<gene>
    <name evidence="1" type="ORF">OBE_11524</name>
</gene>
<comment type="caution">
    <text evidence="1">The sequence shown here is derived from an EMBL/GenBank/DDBJ whole genome shotgun (WGS) entry which is preliminary data.</text>
</comment>
<reference evidence="1" key="1">
    <citation type="journal article" date="2013" name="Environ. Microbiol.">
        <title>Microbiota from the distal guts of lean and obese adolescents exhibit partial functional redundancy besides clear differences in community structure.</title>
        <authorList>
            <person name="Ferrer M."/>
            <person name="Ruiz A."/>
            <person name="Lanza F."/>
            <person name="Haange S.B."/>
            <person name="Oberbach A."/>
            <person name="Till H."/>
            <person name="Bargiela R."/>
            <person name="Campoy C."/>
            <person name="Segura M.T."/>
            <person name="Richter M."/>
            <person name="von Bergen M."/>
            <person name="Seifert J."/>
            <person name="Suarez A."/>
        </authorList>
    </citation>
    <scope>NUCLEOTIDE SEQUENCE</scope>
</reference>
<dbReference type="InterPro" id="IPR006379">
    <property type="entry name" value="HAD-SF_hydro_IIB"/>
</dbReference>
<dbReference type="InterPro" id="IPR023214">
    <property type="entry name" value="HAD_sf"/>
</dbReference>
<dbReference type="PANTHER" id="PTHR10000:SF8">
    <property type="entry name" value="HAD SUPERFAMILY HYDROLASE-LIKE, TYPE 3"/>
    <property type="match status" value="1"/>
</dbReference>
<dbReference type="GO" id="GO:0016791">
    <property type="term" value="F:phosphatase activity"/>
    <property type="evidence" value="ECO:0007669"/>
    <property type="project" value="UniProtKB-ARBA"/>
</dbReference>
<dbReference type="NCBIfam" id="TIGR01484">
    <property type="entry name" value="HAD-SF-IIB"/>
    <property type="match status" value="1"/>
</dbReference>
<dbReference type="Pfam" id="PF08282">
    <property type="entry name" value="Hydrolase_3"/>
    <property type="match status" value="1"/>
</dbReference>
<dbReference type="AlphaFoldDB" id="K1SJG2"/>
<dbReference type="SUPFAM" id="SSF56784">
    <property type="entry name" value="HAD-like"/>
    <property type="match status" value="1"/>
</dbReference>
<dbReference type="PANTHER" id="PTHR10000">
    <property type="entry name" value="PHOSPHOSERINE PHOSPHATASE"/>
    <property type="match status" value="1"/>
</dbReference>
<dbReference type="GO" id="GO:0005829">
    <property type="term" value="C:cytosol"/>
    <property type="evidence" value="ECO:0007669"/>
    <property type="project" value="TreeGrafter"/>
</dbReference>
<sequence length="182" mass="21503">MKLYLTDLDGTLLDHKAQIGRMTEALMNRLIDDDIKISYATARSVHSAEPKVSCINFRLPVITHNGAFIIDPVTKERIVTHFFSEESKSFIKSFFYEHKESVLVYSVIDNYERVSYLKNRLNKGTERYLKDRAGDRRMHRAKSYDELFEGDIYYITLIEPVMKPDELDRYFYKTNGFSRNYQ</sequence>
<protein>
    <submittedName>
        <fullName evidence="1">HAD-superfamily hydrolase, subfamily IIB</fullName>
    </submittedName>
</protein>
<dbReference type="Gene3D" id="3.30.1240.10">
    <property type="match status" value="1"/>
</dbReference>
<dbReference type="InterPro" id="IPR036412">
    <property type="entry name" value="HAD-like_sf"/>
</dbReference>
<proteinExistence type="predicted"/>
<accession>K1SJG2</accession>
<dbReference type="EMBL" id="AJWZ01007938">
    <property type="protein sequence ID" value="EKC55519.1"/>
    <property type="molecule type" value="Genomic_DNA"/>
</dbReference>
<evidence type="ECO:0000313" key="1">
    <source>
        <dbReference type="EMBL" id="EKC55519.1"/>
    </source>
</evidence>
<dbReference type="GO" id="GO:0000287">
    <property type="term" value="F:magnesium ion binding"/>
    <property type="evidence" value="ECO:0007669"/>
    <property type="project" value="TreeGrafter"/>
</dbReference>
<organism evidence="1">
    <name type="scientific">human gut metagenome</name>
    <dbReference type="NCBI Taxonomy" id="408170"/>
    <lineage>
        <taxon>unclassified sequences</taxon>
        <taxon>metagenomes</taxon>
        <taxon>organismal metagenomes</taxon>
    </lineage>
</organism>
<name>K1SJG2_9ZZZZ</name>